<dbReference type="AlphaFoldDB" id="A0A292PJP1"/>
<evidence type="ECO:0000256" key="3">
    <source>
        <dbReference type="SAM" id="MobiDB-lite"/>
    </source>
</evidence>
<dbReference type="PANTHER" id="PTHR21686">
    <property type="entry name" value="DEOXYNUCLEOTIDYLTRANSFERASE TERMINAL-INTERACTING PROTEIN 2"/>
    <property type="match status" value="1"/>
</dbReference>
<name>A0A292PJP1_9PEZI</name>
<feature type="domain" description="Fcf2 pre-rRNA processing C-terminal" evidence="4">
    <location>
        <begin position="155"/>
        <end position="248"/>
    </location>
</feature>
<dbReference type="GO" id="GO:0006396">
    <property type="term" value="P:RNA processing"/>
    <property type="evidence" value="ECO:0007669"/>
    <property type="project" value="TreeGrafter"/>
</dbReference>
<evidence type="ECO:0000256" key="2">
    <source>
        <dbReference type="ARBA" id="ARBA00023242"/>
    </source>
</evidence>
<feature type="compositionally biased region" description="Low complexity" evidence="3">
    <location>
        <begin position="72"/>
        <end position="82"/>
    </location>
</feature>
<dbReference type="Proteomes" id="UP001412239">
    <property type="component" value="Unassembled WGS sequence"/>
</dbReference>
<comment type="subcellular location">
    <subcellularLocation>
        <location evidence="1">Nucleus</location>
        <location evidence="1">Nucleolus</location>
    </subcellularLocation>
</comment>
<dbReference type="PANTHER" id="PTHR21686:SF12">
    <property type="entry name" value="DEOXYNUCLEOTIDYLTRANSFERASE TERMINAL-INTERACTING PROTEIN 2"/>
    <property type="match status" value="1"/>
</dbReference>
<feature type="region of interest" description="Disordered" evidence="3">
    <location>
        <begin position="69"/>
        <end position="124"/>
    </location>
</feature>
<evidence type="ECO:0000313" key="6">
    <source>
        <dbReference type="Proteomes" id="UP001412239"/>
    </source>
</evidence>
<feature type="region of interest" description="Disordered" evidence="3">
    <location>
        <begin position="242"/>
        <end position="276"/>
    </location>
</feature>
<accession>A0A292PJP1</accession>
<reference evidence="5" key="1">
    <citation type="submission" date="2015-10" db="EMBL/GenBank/DDBJ databases">
        <authorList>
            <person name="Regsiter A."/>
            <person name="william w."/>
        </authorList>
    </citation>
    <scope>NUCLEOTIDE SEQUENCE</scope>
    <source>
        <strain evidence="5">Montdore</strain>
    </source>
</reference>
<gene>
    <name evidence="5" type="ORF">GSTUAT00009004001</name>
</gene>
<feature type="compositionally biased region" description="Basic and acidic residues" evidence="3">
    <location>
        <begin position="242"/>
        <end position="253"/>
    </location>
</feature>
<protein>
    <recommendedName>
        <fullName evidence="4">Fcf2 pre-rRNA processing C-terminal domain-containing protein</fullName>
    </recommendedName>
</protein>
<feature type="compositionally biased region" description="Basic residues" evidence="3">
    <location>
        <begin position="266"/>
        <end position="276"/>
    </location>
</feature>
<keyword evidence="2" id="KW-0539">Nucleus</keyword>
<dbReference type="InterPro" id="IPR014810">
    <property type="entry name" value="Fcf2_C"/>
</dbReference>
<dbReference type="Pfam" id="PF08698">
    <property type="entry name" value="Fcf2"/>
    <property type="match status" value="1"/>
</dbReference>
<sequence>MPTEETPDLCKESAAAEAVQEGNRIDVVGGPPARLFSSSHVRGDGFGDDVAELSDETISCLLSEAEERMKASSKTLSSSSSTNRDKALMTKFPKLNPGASLPKAPIKSQGAVSRISDPSLLVPSSDRKLANTSAAAGGVSLVDPALSKRRLKEDKEKTAGSKWFDMPRTNLTPELKRDLQLIKMRGVLDPHRHYKKDSSAFPEYSQVGAILEGNADYFSSRLSNRERKRTIAEEVMADDSSRKRFKNKYEKIQSRKRSGKKEFYKKLKQQRKRSSV</sequence>
<organism evidence="5 6">
    <name type="scientific">Tuber aestivum</name>
    <name type="common">summer truffle</name>
    <dbReference type="NCBI Taxonomy" id="59557"/>
    <lineage>
        <taxon>Eukaryota</taxon>
        <taxon>Fungi</taxon>
        <taxon>Dikarya</taxon>
        <taxon>Ascomycota</taxon>
        <taxon>Pezizomycotina</taxon>
        <taxon>Pezizomycetes</taxon>
        <taxon>Pezizales</taxon>
        <taxon>Tuberaceae</taxon>
        <taxon>Tuber</taxon>
    </lineage>
</organism>
<feature type="region of interest" description="Disordered" evidence="3">
    <location>
        <begin position="1"/>
        <end position="26"/>
    </location>
</feature>
<dbReference type="GO" id="GO:0005730">
    <property type="term" value="C:nucleolus"/>
    <property type="evidence" value="ECO:0007669"/>
    <property type="project" value="UniProtKB-SubCell"/>
</dbReference>
<dbReference type="GO" id="GO:0003723">
    <property type="term" value="F:RNA binding"/>
    <property type="evidence" value="ECO:0007669"/>
    <property type="project" value="TreeGrafter"/>
</dbReference>
<proteinExistence type="predicted"/>
<keyword evidence="6" id="KW-1185">Reference proteome</keyword>
<evidence type="ECO:0000313" key="5">
    <source>
        <dbReference type="EMBL" id="CUS06915.1"/>
    </source>
</evidence>
<evidence type="ECO:0000256" key="1">
    <source>
        <dbReference type="ARBA" id="ARBA00004604"/>
    </source>
</evidence>
<dbReference type="InterPro" id="IPR039883">
    <property type="entry name" value="Fcf2/DNTTIP2"/>
</dbReference>
<evidence type="ECO:0000259" key="4">
    <source>
        <dbReference type="Pfam" id="PF08698"/>
    </source>
</evidence>
<dbReference type="EMBL" id="LN891282">
    <property type="protein sequence ID" value="CUS06915.1"/>
    <property type="molecule type" value="Genomic_DNA"/>
</dbReference>